<protein>
    <recommendedName>
        <fullName evidence="8">Aspartate/glutamate/uridylate kinase domain-containing protein</fullName>
    </recommendedName>
</protein>
<dbReference type="NCBIfam" id="TIGR01027">
    <property type="entry name" value="proB"/>
    <property type="match status" value="1"/>
</dbReference>
<dbReference type="GO" id="GO:0008652">
    <property type="term" value="P:amino acid biosynthetic process"/>
    <property type="evidence" value="ECO:0007669"/>
    <property type="project" value="UniProtKB-KW"/>
</dbReference>
<evidence type="ECO:0000259" key="8">
    <source>
        <dbReference type="Pfam" id="PF00696"/>
    </source>
</evidence>
<keyword evidence="5" id="KW-0547">Nucleotide-binding</keyword>
<dbReference type="HAMAP" id="MF_00456">
    <property type="entry name" value="ProB"/>
    <property type="match status" value="1"/>
</dbReference>
<dbReference type="EMBL" id="UINC01109013">
    <property type="protein sequence ID" value="SVC75549.1"/>
    <property type="molecule type" value="Genomic_DNA"/>
</dbReference>
<dbReference type="InterPro" id="IPR005715">
    <property type="entry name" value="Glu_5kinase/COase_Synthase"/>
</dbReference>
<dbReference type="PANTHER" id="PTHR43654:SF1">
    <property type="entry name" value="ISOPENTENYL PHOSPHATE KINASE"/>
    <property type="match status" value="1"/>
</dbReference>
<dbReference type="PIRSF" id="PIRSF000729">
    <property type="entry name" value="GK"/>
    <property type="match status" value="1"/>
</dbReference>
<dbReference type="FunFam" id="3.40.1160.10:FF:000006">
    <property type="entry name" value="Glutamate 5-kinase"/>
    <property type="match status" value="1"/>
</dbReference>
<dbReference type="InterPro" id="IPR011529">
    <property type="entry name" value="Glu_5kinase"/>
</dbReference>
<evidence type="ECO:0000256" key="1">
    <source>
        <dbReference type="ARBA" id="ARBA00022490"/>
    </source>
</evidence>
<keyword evidence="4" id="KW-0808">Transferase</keyword>
<keyword evidence="1" id="KW-0963">Cytoplasm</keyword>
<dbReference type="InterPro" id="IPR019797">
    <property type="entry name" value="Glutamate_5-kinase_CS"/>
</dbReference>
<dbReference type="GO" id="GO:0005829">
    <property type="term" value="C:cytosol"/>
    <property type="evidence" value="ECO:0007669"/>
    <property type="project" value="TreeGrafter"/>
</dbReference>
<evidence type="ECO:0000256" key="7">
    <source>
        <dbReference type="ARBA" id="ARBA00022840"/>
    </source>
</evidence>
<dbReference type="InterPro" id="IPR001057">
    <property type="entry name" value="Glu/AcGlu_kinase"/>
</dbReference>
<dbReference type="Pfam" id="PF00696">
    <property type="entry name" value="AA_kinase"/>
    <property type="match status" value="1"/>
</dbReference>
<dbReference type="InterPro" id="IPR036393">
    <property type="entry name" value="AceGlu_kinase-like_sf"/>
</dbReference>
<feature type="domain" description="Aspartate/glutamate/uridylate kinase" evidence="8">
    <location>
        <begin position="1"/>
        <end position="226"/>
    </location>
</feature>
<dbReference type="GO" id="GO:0005524">
    <property type="term" value="F:ATP binding"/>
    <property type="evidence" value="ECO:0007669"/>
    <property type="project" value="UniProtKB-KW"/>
</dbReference>
<evidence type="ECO:0000256" key="4">
    <source>
        <dbReference type="ARBA" id="ARBA00022679"/>
    </source>
</evidence>
<accession>A0A382PQA6</accession>
<evidence type="ECO:0000256" key="5">
    <source>
        <dbReference type="ARBA" id="ARBA00022741"/>
    </source>
</evidence>
<name>A0A382PQA6_9ZZZZ</name>
<keyword evidence="3" id="KW-0641">Proline biosynthesis</keyword>
<proteinExistence type="inferred from homology"/>
<keyword evidence="7" id="KW-0067">ATP-binding</keyword>
<evidence type="ECO:0000313" key="9">
    <source>
        <dbReference type="EMBL" id="SVC75549.1"/>
    </source>
</evidence>
<dbReference type="CDD" id="cd04242">
    <property type="entry name" value="AAK_G5K_ProB"/>
    <property type="match status" value="1"/>
</dbReference>
<dbReference type="GO" id="GO:0004349">
    <property type="term" value="F:glutamate 5-kinase activity"/>
    <property type="evidence" value="ECO:0007669"/>
    <property type="project" value="InterPro"/>
</dbReference>
<dbReference type="PRINTS" id="PR00474">
    <property type="entry name" value="GLU5KINASE"/>
</dbReference>
<dbReference type="Gene3D" id="3.40.1160.10">
    <property type="entry name" value="Acetylglutamate kinase-like"/>
    <property type="match status" value="1"/>
</dbReference>
<evidence type="ECO:0000256" key="3">
    <source>
        <dbReference type="ARBA" id="ARBA00022650"/>
    </source>
</evidence>
<dbReference type="InterPro" id="IPR041739">
    <property type="entry name" value="G5K_ProB"/>
</dbReference>
<dbReference type="SUPFAM" id="SSF53633">
    <property type="entry name" value="Carbamate kinase-like"/>
    <property type="match status" value="1"/>
</dbReference>
<evidence type="ECO:0000256" key="6">
    <source>
        <dbReference type="ARBA" id="ARBA00022777"/>
    </source>
</evidence>
<dbReference type="AlphaFoldDB" id="A0A382PQA6"/>
<dbReference type="PANTHER" id="PTHR43654">
    <property type="entry name" value="GLUTAMATE 5-KINASE"/>
    <property type="match status" value="1"/>
</dbReference>
<dbReference type="PROSITE" id="PS00902">
    <property type="entry name" value="GLUTAMATE_5_KINASE"/>
    <property type="match status" value="1"/>
</dbReference>
<evidence type="ECO:0000256" key="2">
    <source>
        <dbReference type="ARBA" id="ARBA00022605"/>
    </source>
</evidence>
<sequence length="249" mass="27094">VKIGSALLTNNGKGIDKQLIARWVEQIVDLQTQNINIILVSSGSIVEGMKRLGWTEKPNDIHKLQAAAAVGQMGLIQAYEYLFAKHNIHTAQVLLTQDNLTDANRFENISSTLENLLELGTVPVINENDTVATEEIKFGDNDTLAALVANLISADKLIILTDQKGVFDDDPRNNSEANLIHEIRFDDEKLGQVAGKTSGSLGSGGMHSKVMAAKQAAKSETPTHIAWGREEAVLTRMYSGEHIGTIIHC</sequence>
<gene>
    <name evidence="9" type="ORF">METZ01_LOCUS328403</name>
</gene>
<organism evidence="9">
    <name type="scientific">marine metagenome</name>
    <dbReference type="NCBI Taxonomy" id="408172"/>
    <lineage>
        <taxon>unclassified sequences</taxon>
        <taxon>metagenomes</taxon>
        <taxon>ecological metagenomes</taxon>
    </lineage>
</organism>
<keyword evidence="2" id="KW-0028">Amino-acid biosynthesis</keyword>
<keyword evidence="6" id="KW-0418">Kinase</keyword>
<feature type="non-terminal residue" evidence="9">
    <location>
        <position position="1"/>
    </location>
</feature>
<dbReference type="InterPro" id="IPR001048">
    <property type="entry name" value="Asp/Glu/Uridylate_kinase"/>
</dbReference>
<reference evidence="9" key="1">
    <citation type="submission" date="2018-05" db="EMBL/GenBank/DDBJ databases">
        <authorList>
            <person name="Lanie J.A."/>
            <person name="Ng W.-L."/>
            <person name="Kazmierczak K.M."/>
            <person name="Andrzejewski T.M."/>
            <person name="Davidsen T.M."/>
            <person name="Wayne K.J."/>
            <person name="Tettelin H."/>
            <person name="Glass J.I."/>
            <person name="Rusch D."/>
            <person name="Podicherti R."/>
            <person name="Tsui H.-C.T."/>
            <person name="Winkler M.E."/>
        </authorList>
    </citation>
    <scope>NUCLEOTIDE SEQUENCE</scope>
</reference>